<dbReference type="SUPFAM" id="SSF56731">
    <property type="entry name" value="DNA primase core"/>
    <property type="match status" value="1"/>
</dbReference>
<evidence type="ECO:0000256" key="4">
    <source>
        <dbReference type="ARBA" id="ARBA00022695"/>
    </source>
</evidence>
<keyword evidence="17" id="KW-1185">Reference proteome</keyword>
<feature type="zinc finger region" description="CHC2-type" evidence="12 14">
    <location>
        <begin position="38"/>
        <end position="62"/>
    </location>
</feature>
<dbReference type="InterPro" id="IPR019475">
    <property type="entry name" value="DNA_primase_DnaB-bd"/>
</dbReference>
<dbReference type="SUPFAM" id="SSF57783">
    <property type="entry name" value="Zinc beta-ribbon"/>
    <property type="match status" value="1"/>
</dbReference>
<dbReference type="InterPro" id="IPR002694">
    <property type="entry name" value="Znf_CHC2"/>
</dbReference>
<keyword evidence="4 12" id="KW-0548">Nucleotidyltransferase</keyword>
<dbReference type="SMART" id="SM00493">
    <property type="entry name" value="TOPRIM"/>
    <property type="match status" value="1"/>
</dbReference>
<comment type="cofactor">
    <cofactor evidence="12 13 14">
        <name>Zn(2+)</name>
        <dbReference type="ChEBI" id="CHEBI:29105"/>
    </cofactor>
    <text evidence="12 13 14">Binds 1 zinc ion per monomer.</text>
</comment>
<evidence type="ECO:0000256" key="10">
    <source>
        <dbReference type="ARBA" id="ARBA00023125"/>
    </source>
</evidence>
<dbReference type="InterPro" id="IPR013264">
    <property type="entry name" value="DNAG_N"/>
</dbReference>
<dbReference type="HAMAP" id="MF_00974">
    <property type="entry name" value="DNA_primase_DnaG"/>
    <property type="match status" value="1"/>
</dbReference>
<dbReference type="InterPro" id="IPR030846">
    <property type="entry name" value="DnaG_bac"/>
</dbReference>
<organism evidence="16 17">
    <name type="scientific">Entomospira nematocerorum</name>
    <dbReference type="NCBI Taxonomy" id="2719987"/>
    <lineage>
        <taxon>Bacteria</taxon>
        <taxon>Pseudomonadati</taxon>
        <taxon>Spirochaetota</taxon>
        <taxon>Spirochaetia</taxon>
        <taxon>Spirochaetales</taxon>
        <taxon>Spirochaetaceae</taxon>
        <taxon>Entomospira</taxon>
    </lineage>
</organism>
<keyword evidence="10 12" id="KW-0238">DNA-binding</keyword>
<dbReference type="PROSITE" id="PS50880">
    <property type="entry name" value="TOPRIM"/>
    <property type="match status" value="1"/>
</dbReference>
<evidence type="ECO:0000256" key="9">
    <source>
        <dbReference type="ARBA" id="ARBA00022842"/>
    </source>
</evidence>
<evidence type="ECO:0000256" key="8">
    <source>
        <dbReference type="ARBA" id="ARBA00022833"/>
    </source>
</evidence>
<comment type="function">
    <text evidence="12 13">RNA polymerase that catalyzes the synthesis of short RNA molecules used as primers for DNA polymerase during DNA replication.</text>
</comment>
<comment type="similarity">
    <text evidence="12 13">Belongs to the DnaG primase family.</text>
</comment>
<evidence type="ECO:0000256" key="11">
    <source>
        <dbReference type="ARBA" id="ARBA00023163"/>
    </source>
</evidence>
<dbReference type="Proteomes" id="UP000752013">
    <property type="component" value="Unassembled WGS sequence"/>
</dbReference>
<dbReference type="FunFam" id="3.90.580.10:FF:000001">
    <property type="entry name" value="DNA primase"/>
    <property type="match status" value="1"/>
</dbReference>
<dbReference type="NCBIfam" id="TIGR01391">
    <property type="entry name" value="dnaG"/>
    <property type="match status" value="1"/>
</dbReference>
<evidence type="ECO:0000256" key="6">
    <source>
        <dbReference type="ARBA" id="ARBA00022723"/>
    </source>
</evidence>
<dbReference type="Pfam" id="PF10410">
    <property type="entry name" value="DnaB_bind"/>
    <property type="match status" value="1"/>
</dbReference>
<evidence type="ECO:0000313" key="16">
    <source>
        <dbReference type="EMBL" id="NIZ46982.1"/>
    </source>
</evidence>
<dbReference type="InterPro" id="IPR036977">
    <property type="entry name" value="DNA_primase_Znf_CHC2"/>
</dbReference>
<dbReference type="CDD" id="cd03364">
    <property type="entry name" value="TOPRIM_DnaG_primases"/>
    <property type="match status" value="1"/>
</dbReference>
<dbReference type="InterPro" id="IPR050219">
    <property type="entry name" value="DnaG_primase"/>
</dbReference>
<evidence type="ECO:0000256" key="7">
    <source>
        <dbReference type="ARBA" id="ARBA00022771"/>
    </source>
</evidence>
<keyword evidence="3 12" id="KW-0808">Transferase</keyword>
<dbReference type="GO" id="GO:0003899">
    <property type="term" value="F:DNA-directed RNA polymerase activity"/>
    <property type="evidence" value="ECO:0007669"/>
    <property type="project" value="UniProtKB-UniRule"/>
</dbReference>
<comment type="domain">
    <text evidence="12">Contains an N-terminal zinc-binding domain, a central core domain that contains the primase activity, and a C-terminal DnaB-binding domain.</text>
</comment>
<dbReference type="EC" id="2.7.7.101" evidence="12"/>
<evidence type="ECO:0000256" key="12">
    <source>
        <dbReference type="HAMAP-Rule" id="MF_00974"/>
    </source>
</evidence>
<evidence type="ECO:0000256" key="3">
    <source>
        <dbReference type="ARBA" id="ARBA00022679"/>
    </source>
</evidence>
<keyword evidence="6 12" id="KW-0479">Metal-binding</keyword>
<dbReference type="InterPro" id="IPR034151">
    <property type="entry name" value="TOPRIM_DnaG_bac"/>
</dbReference>
<dbReference type="GO" id="GO:1990077">
    <property type="term" value="C:primosome complex"/>
    <property type="evidence" value="ECO:0007669"/>
    <property type="project" value="UniProtKB-KW"/>
</dbReference>
<keyword evidence="2 12" id="KW-0639">Primosome</keyword>
<dbReference type="Gene3D" id="3.40.1360.10">
    <property type="match status" value="1"/>
</dbReference>
<comment type="catalytic activity">
    <reaction evidence="12">
        <text>ssDNA + n NTP = ssDNA/pppN(pN)n-1 hybrid + (n-1) diphosphate.</text>
        <dbReference type="EC" id="2.7.7.101"/>
    </reaction>
</comment>
<keyword evidence="8 12" id="KW-0862">Zinc</keyword>
<accession>A0A968KXX9</accession>
<dbReference type="PANTHER" id="PTHR30313">
    <property type="entry name" value="DNA PRIMASE"/>
    <property type="match status" value="1"/>
</dbReference>
<evidence type="ECO:0000256" key="2">
    <source>
        <dbReference type="ARBA" id="ARBA00022515"/>
    </source>
</evidence>
<evidence type="ECO:0000256" key="1">
    <source>
        <dbReference type="ARBA" id="ARBA00022478"/>
    </source>
</evidence>
<keyword evidence="7 12" id="KW-0863">Zinc-finger</keyword>
<dbReference type="InterPro" id="IPR006295">
    <property type="entry name" value="DNA_primase_DnaG"/>
</dbReference>
<dbReference type="PANTHER" id="PTHR30313:SF2">
    <property type="entry name" value="DNA PRIMASE"/>
    <property type="match status" value="1"/>
</dbReference>
<evidence type="ECO:0000256" key="5">
    <source>
        <dbReference type="ARBA" id="ARBA00022705"/>
    </source>
</evidence>
<keyword evidence="5 12" id="KW-0235">DNA replication</keyword>
<dbReference type="Pfam" id="PF01807">
    <property type="entry name" value="Zn_ribbon_DnaG"/>
    <property type="match status" value="1"/>
</dbReference>
<sequence>MIIPKAVIAQVSSLIDIVELVSAYVSLQRKGERWWGCCPFHQEKSPSFTVDPARRQYHCFGCNVHGDAVRFYMEMEGVSFPEAITALSQRVGIQITPETDEIQREIQRQKTLYELYQRLTRSFEHLLWNSRRGEQALEYLMKRNLSEESIRKFRIGYGMLGYYDVYQFLTKRGYSDAFLQESGLFSSKNPRYSLFRDRIVFPVIDTSNQVIAYSGRAMPDADKDAAKYINSPETLIFSKRKELFGMAQAKEHIRKSGEFILCEGAMDAIALHQMGHEQAVAPLGSAFTQEQLLLVKRFAGKAILLMDSDAAGQKALRQAALICEEKEVSVRAVRIQGGKDPSECLEFGQEEILTNSIKNAIIYFDFLLQDSLRGVSKDNVEKRFAASEQLFSYISVVSSPLRRESQLQMLATKLQLSTETIVAEYERYLKGKASLPVIVPSYTAEIRLADVVLDKDAIIELLSACLLQPGIYAEYADEMEFMDFETLELNDVHRYLQEQEPGMIDMDDLFERYAINLPIKELLLEKRLSAGDIDENWSERAHKAMSRIVLQELSQRQSVLLRALSGVQASSDITIVSEMQREVKEINTEIQRIRGGMHG</sequence>
<keyword evidence="1 12" id="KW-0240">DNA-directed RNA polymerase</keyword>
<dbReference type="GO" id="GO:0003677">
    <property type="term" value="F:DNA binding"/>
    <property type="evidence" value="ECO:0007669"/>
    <property type="project" value="UniProtKB-KW"/>
</dbReference>
<comment type="caution">
    <text evidence="16">The sequence shown here is derived from an EMBL/GenBank/DDBJ whole genome shotgun (WGS) entry which is preliminary data.</text>
</comment>
<proteinExistence type="inferred from homology"/>
<evidence type="ECO:0000259" key="15">
    <source>
        <dbReference type="PROSITE" id="PS50880"/>
    </source>
</evidence>
<dbReference type="Gene3D" id="3.90.580.10">
    <property type="entry name" value="Zinc finger, CHC2-type domain"/>
    <property type="match status" value="1"/>
</dbReference>
<dbReference type="Pfam" id="PF13155">
    <property type="entry name" value="Toprim_2"/>
    <property type="match status" value="1"/>
</dbReference>
<dbReference type="InterPro" id="IPR037068">
    <property type="entry name" value="DNA_primase_core_N_sf"/>
</dbReference>
<dbReference type="GO" id="GO:0005737">
    <property type="term" value="C:cytoplasm"/>
    <property type="evidence" value="ECO:0007669"/>
    <property type="project" value="TreeGrafter"/>
</dbReference>
<dbReference type="SMART" id="SM00400">
    <property type="entry name" value="ZnF_CHCC"/>
    <property type="match status" value="1"/>
</dbReference>
<dbReference type="RefSeq" id="WP_167703419.1">
    <property type="nucleotide sequence ID" value="NZ_CP118168.1"/>
</dbReference>
<gene>
    <name evidence="12 16" type="primary">dnaG</name>
    <name evidence="16" type="ORF">HCT46_03520</name>
</gene>
<dbReference type="InterPro" id="IPR006171">
    <property type="entry name" value="TOPRIM_dom"/>
</dbReference>
<dbReference type="GO" id="GO:0006269">
    <property type="term" value="P:DNA replication, synthesis of primer"/>
    <property type="evidence" value="ECO:0007669"/>
    <property type="project" value="UniProtKB-UniRule"/>
</dbReference>
<dbReference type="Gene3D" id="3.90.980.10">
    <property type="entry name" value="DNA primase, catalytic core, N-terminal domain"/>
    <property type="match status" value="1"/>
</dbReference>
<dbReference type="EMBL" id="JAATLK010000001">
    <property type="protein sequence ID" value="NIZ46982.1"/>
    <property type="molecule type" value="Genomic_DNA"/>
</dbReference>
<keyword evidence="11 12" id="KW-0804">Transcription</keyword>
<comment type="subunit">
    <text evidence="12">Monomer. Interacts with DnaB.</text>
</comment>
<reference evidence="16" key="1">
    <citation type="submission" date="2020-03" db="EMBL/GenBank/DDBJ databases">
        <title>Spirochaetal bacteria isolated from arthropods constitute a novel genus Entomospira genus novum within the order Spirochaetales.</title>
        <authorList>
            <person name="Grana-Miraglia L."/>
            <person name="Sikutova S."/>
            <person name="Fingerle V."/>
            <person name="Sing A."/>
            <person name="Castillo-Ramirez S."/>
            <person name="Margos G."/>
            <person name="Rudolf I."/>
        </authorList>
    </citation>
    <scope>NUCLEOTIDE SEQUENCE</scope>
    <source>
        <strain evidence="16">BR208</strain>
    </source>
</reference>
<dbReference type="GO" id="GO:0008270">
    <property type="term" value="F:zinc ion binding"/>
    <property type="evidence" value="ECO:0007669"/>
    <property type="project" value="UniProtKB-UniRule"/>
</dbReference>
<evidence type="ECO:0000256" key="13">
    <source>
        <dbReference type="PIRNR" id="PIRNR002811"/>
    </source>
</evidence>
<dbReference type="AlphaFoldDB" id="A0A968KXX9"/>
<evidence type="ECO:0000313" key="17">
    <source>
        <dbReference type="Proteomes" id="UP000752013"/>
    </source>
</evidence>
<keyword evidence="9" id="KW-0460">Magnesium</keyword>
<dbReference type="PIRSF" id="PIRSF002811">
    <property type="entry name" value="DnaG"/>
    <property type="match status" value="1"/>
</dbReference>
<name>A0A968KXX9_9SPIO</name>
<feature type="domain" description="Toprim" evidence="15">
    <location>
        <begin position="257"/>
        <end position="338"/>
    </location>
</feature>
<dbReference type="Pfam" id="PF08275">
    <property type="entry name" value="DNAG_N"/>
    <property type="match status" value="1"/>
</dbReference>
<protein>
    <recommendedName>
        <fullName evidence="12 13">DNA primase</fullName>
        <ecNumber evidence="12">2.7.7.101</ecNumber>
    </recommendedName>
</protein>
<dbReference type="GO" id="GO:0000428">
    <property type="term" value="C:DNA-directed RNA polymerase complex"/>
    <property type="evidence" value="ECO:0007669"/>
    <property type="project" value="UniProtKB-KW"/>
</dbReference>
<evidence type="ECO:0000256" key="14">
    <source>
        <dbReference type="PIRSR" id="PIRSR002811-1"/>
    </source>
</evidence>